<dbReference type="InterPro" id="IPR046461">
    <property type="entry name" value="TerL_ATPase"/>
</dbReference>
<dbReference type="RefSeq" id="WP_096699262.1">
    <property type="nucleotide sequence ID" value="NZ_CP023483.1"/>
</dbReference>
<dbReference type="GO" id="GO:0004519">
    <property type="term" value="F:endonuclease activity"/>
    <property type="evidence" value="ECO:0007669"/>
    <property type="project" value="InterPro"/>
</dbReference>
<accession>A0A291BVM6</accession>
<feature type="domain" description="Terminase large subunit-like endonuclease" evidence="2">
    <location>
        <begin position="245"/>
        <end position="528"/>
    </location>
</feature>
<name>A0A291BVM6_BROTH</name>
<dbReference type="Pfam" id="PF20441">
    <property type="entry name" value="TerL_nuclease"/>
    <property type="match status" value="1"/>
</dbReference>
<dbReference type="InterPro" id="IPR046462">
    <property type="entry name" value="TerL_nuclease"/>
</dbReference>
<dbReference type="InterPro" id="IPR005021">
    <property type="entry name" value="Terminase_largesu-like"/>
</dbReference>
<dbReference type="EMBL" id="CP023483">
    <property type="protein sequence ID" value="ATF25351.1"/>
    <property type="molecule type" value="Genomic_DNA"/>
</dbReference>
<evidence type="ECO:0000259" key="1">
    <source>
        <dbReference type="Pfam" id="PF03354"/>
    </source>
</evidence>
<organism evidence="3 4">
    <name type="scientific">Brochothrix thermosphacta</name>
    <name type="common">Microbacterium thermosphactum</name>
    <dbReference type="NCBI Taxonomy" id="2756"/>
    <lineage>
        <taxon>Bacteria</taxon>
        <taxon>Bacillati</taxon>
        <taxon>Bacillota</taxon>
        <taxon>Bacilli</taxon>
        <taxon>Bacillales</taxon>
        <taxon>Listeriaceae</taxon>
        <taxon>Brochothrix</taxon>
    </lineage>
</organism>
<dbReference type="Gene3D" id="3.40.50.300">
    <property type="entry name" value="P-loop containing nucleotide triphosphate hydrolases"/>
    <property type="match status" value="1"/>
</dbReference>
<evidence type="ECO:0000259" key="2">
    <source>
        <dbReference type="Pfam" id="PF20441"/>
    </source>
</evidence>
<dbReference type="PANTHER" id="PTHR41287">
    <property type="match status" value="1"/>
</dbReference>
<dbReference type="OrthoDB" id="9760250at2"/>
<dbReference type="Pfam" id="PF03354">
    <property type="entry name" value="TerL_ATPase"/>
    <property type="match status" value="1"/>
</dbReference>
<dbReference type="KEGG" id="bths:CNY62_02480"/>
<proteinExistence type="predicted"/>
<keyword evidence="4" id="KW-1185">Reference proteome</keyword>
<protein>
    <submittedName>
        <fullName evidence="3">Terminase</fullName>
    </submittedName>
</protein>
<dbReference type="AlphaFoldDB" id="A0A291BVM6"/>
<feature type="domain" description="Terminase large subunit-like ATPase" evidence="1">
    <location>
        <begin position="66"/>
        <end position="235"/>
    </location>
</feature>
<sequence length="547" mass="63638">MISHVYIEEYISEYECGNIVLNKERIMLLDYLDKYILNRDDIYFDETMIDDYVAFTTKYFFPLAKWEKFITPFIFLRFKEDDSLFYEEFFITLGRGGGKNGFMSSLAAFFTSNKHGIKKYDVSIVANSEEQAKVSFEEFFDIVDGNAILQKAYNHRKSGITNNKTRSTFMFKTSNAKTKDGGREGCIMYDEIHEMEGREVVDVFSGGLGKIFNPREFFIGTNGFVREGFYDKLMERCMAVLRGESTDDRIFPFICKLDIAKEVDDESLWQKANPTFELPLSKYAKQLLKKVRTQYKALENNPGGRSAFMTKRMNLPEVDSDKVVASWEDIMATNREMPNLKNKACIGGLDYGSIKDFAAVGLLFRDGDNYIWKTHSFARKGYLDVAKLKPPIHEWEKQGLLTIVDEPSINPKHIINWFVEMREIYGLQKIIADNFRMDLFRPLFEAEGLEYEVVRNPRAAHSLLAPRIEDMFSYQNIIFGDNPLMRWYTNNIAVHTKKDGNKEFLKKDEHRRKTDGFQAFVHALWRADEIIDIDVSGFLDVFNDLDF</sequence>
<dbReference type="InterPro" id="IPR027417">
    <property type="entry name" value="P-loop_NTPase"/>
</dbReference>
<evidence type="ECO:0000313" key="4">
    <source>
        <dbReference type="Proteomes" id="UP000243591"/>
    </source>
</evidence>
<gene>
    <name evidence="3" type="ORF">CNY62_02480</name>
</gene>
<dbReference type="PANTHER" id="PTHR41287:SF1">
    <property type="entry name" value="PROTEIN YMFN"/>
    <property type="match status" value="1"/>
</dbReference>
<reference evidence="3 4" key="1">
    <citation type="submission" date="2017-09" db="EMBL/GenBank/DDBJ databases">
        <title>Complete Genome Sequences of Two Strains of the Meat Spoilage Bacterium Brochothrix thermosphacta Isolated from Ground Chicken.</title>
        <authorList>
            <person name="Paoli G.C."/>
            <person name="Wijey C."/>
            <person name="Chen C.-Y."/>
            <person name="Nguyen L."/>
            <person name="Yan X."/>
            <person name="Irwin P.L."/>
        </authorList>
    </citation>
    <scope>NUCLEOTIDE SEQUENCE [LARGE SCALE GENOMIC DNA]</scope>
    <source>
        <strain evidence="3 4">BI</strain>
    </source>
</reference>
<evidence type="ECO:0000313" key="3">
    <source>
        <dbReference type="EMBL" id="ATF25351.1"/>
    </source>
</evidence>
<dbReference type="Proteomes" id="UP000243591">
    <property type="component" value="Chromosome"/>
</dbReference>